<feature type="domain" description="Carboxymuconolactone decarboxylase-like" evidence="2">
    <location>
        <begin position="30"/>
        <end position="98"/>
    </location>
</feature>
<dbReference type="eggNOG" id="COG2128">
    <property type="taxonomic scope" value="Bacteria"/>
</dbReference>
<dbReference type="InterPro" id="IPR029032">
    <property type="entry name" value="AhpD-like"/>
</dbReference>
<evidence type="ECO:0000313" key="4">
    <source>
        <dbReference type="Proteomes" id="UP000008363"/>
    </source>
</evidence>
<keyword evidence="4" id="KW-1185">Reference proteome</keyword>
<keyword evidence="1" id="KW-0812">Transmembrane</keyword>
<dbReference type="Pfam" id="PF02627">
    <property type="entry name" value="CMD"/>
    <property type="match status" value="1"/>
</dbReference>
<evidence type="ECO:0000313" key="3">
    <source>
        <dbReference type="EMBL" id="GAB90676.1"/>
    </source>
</evidence>
<dbReference type="Gene3D" id="1.20.1290.10">
    <property type="entry name" value="AhpD-like"/>
    <property type="match status" value="1"/>
</dbReference>
<dbReference type="SUPFAM" id="SSF69118">
    <property type="entry name" value="AhpD-like"/>
    <property type="match status" value="1"/>
</dbReference>
<evidence type="ECO:0000256" key="1">
    <source>
        <dbReference type="SAM" id="Phobius"/>
    </source>
</evidence>
<organism evidence="3 4">
    <name type="scientific">Gordonia rhizosphera NBRC 16068</name>
    <dbReference type="NCBI Taxonomy" id="1108045"/>
    <lineage>
        <taxon>Bacteria</taxon>
        <taxon>Bacillati</taxon>
        <taxon>Actinomycetota</taxon>
        <taxon>Actinomycetes</taxon>
        <taxon>Mycobacteriales</taxon>
        <taxon>Gordoniaceae</taxon>
        <taxon>Gordonia</taxon>
    </lineage>
</organism>
<reference evidence="3 4" key="1">
    <citation type="submission" date="2012-08" db="EMBL/GenBank/DDBJ databases">
        <title>Whole genome shotgun sequence of Gordonia rhizosphera NBRC 16068.</title>
        <authorList>
            <person name="Takarada H."/>
            <person name="Isaki S."/>
            <person name="Hosoyama A."/>
            <person name="Tsuchikane K."/>
            <person name="Katsumata H."/>
            <person name="Baba S."/>
            <person name="Ohji S."/>
            <person name="Yamazaki S."/>
            <person name="Fujita N."/>
        </authorList>
    </citation>
    <scope>NUCLEOTIDE SEQUENCE [LARGE SCALE GENOMIC DNA]</scope>
    <source>
        <strain evidence="3 4">NBRC 16068</strain>
    </source>
</reference>
<gene>
    <name evidence="3" type="ORF">GORHZ_115_00300</name>
</gene>
<sequence length="163" mass="18065">MRTAMAVLLSPERINPRDAGELLATLVRNPPLAEAYLTFNAYLLRQSTLSARYREIAVLRVVHRQRCGYLWTHHVPIAQSAGLTMDDLADIATGHMPATADRLVITATDELLDRAQISTGTWDALEKWLDERQRMDLVFVVGCYGLLATAVNTFGVGEEPAVT</sequence>
<dbReference type="AlphaFoldDB" id="K6WA94"/>
<accession>K6WA94</accession>
<dbReference type="InterPro" id="IPR003779">
    <property type="entry name" value="CMD-like"/>
</dbReference>
<comment type="caution">
    <text evidence="3">The sequence shown here is derived from an EMBL/GenBank/DDBJ whole genome shotgun (WGS) entry which is preliminary data.</text>
</comment>
<proteinExistence type="predicted"/>
<dbReference type="Proteomes" id="UP000008363">
    <property type="component" value="Unassembled WGS sequence"/>
</dbReference>
<keyword evidence="1" id="KW-0472">Membrane</keyword>
<evidence type="ECO:0000259" key="2">
    <source>
        <dbReference type="Pfam" id="PF02627"/>
    </source>
</evidence>
<dbReference type="GO" id="GO:0051920">
    <property type="term" value="F:peroxiredoxin activity"/>
    <property type="evidence" value="ECO:0007669"/>
    <property type="project" value="InterPro"/>
</dbReference>
<name>K6WA94_9ACTN</name>
<dbReference type="STRING" id="1108045.GORHZ_115_00300"/>
<feature type="transmembrane region" description="Helical" evidence="1">
    <location>
        <begin position="137"/>
        <end position="157"/>
    </location>
</feature>
<keyword evidence="1" id="KW-1133">Transmembrane helix</keyword>
<protein>
    <recommendedName>
        <fullName evidence="2">Carboxymuconolactone decarboxylase-like domain-containing protein</fullName>
    </recommendedName>
</protein>
<dbReference type="PANTHER" id="PTHR34846:SF5">
    <property type="entry name" value="CARBOXYMUCONOLACTONE DECARBOXYLASE-LIKE DOMAIN-CONTAINING PROTEIN"/>
    <property type="match status" value="1"/>
</dbReference>
<dbReference type="EMBL" id="BAHC01000115">
    <property type="protein sequence ID" value="GAB90676.1"/>
    <property type="molecule type" value="Genomic_DNA"/>
</dbReference>
<dbReference type="PANTHER" id="PTHR34846">
    <property type="entry name" value="4-CARBOXYMUCONOLACTONE DECARBOXYLASE FAMILY PROTEIN (AFU_ORTHOLOGUE AFUA_6G11590)"/>
    <property type="match status" value="1"/>
</dbReference>